<dbReference type="EMBL" id="AZHX01000744">
    <property type="protein sequence ID" value="ETX06270.1"/>
    <property type="molecule type" value="Genomic_DNA"/>
</dbReference>
<accession>W4M7V2</accession>
<sequence>MEQVDECMTPVFLSAQLHDGKVYYHIDVPSDAPTMRGFAGILYVGLNGATPAAIAATPGDLCQQLGLQKALGALRTRGFTALLRRMQRNAVDLTETA</sequence>
<dbReference type="AlphaFoldDB" id="W4M7V2"/>
<evidence type="ECO:0000256" key="1">
    <source>
        <dbReference type="ARBA" id="ARBA00010282"/>
    </source>
</evidence>
<dbReference type="Gene3D" id="3.90.1010.10">
    <property type="match status" value="1"/>
</dbReference>
<dbReference type="HOGENOM" id="CLU_2341534_0_0_7"/>
<dbReference type="PANTHER" id="PTHR43597">
    <property type="entry name" value="SULFUR ACCEPTOR PROTEIN CSDE"/>
    <property type="match status" value="1"/>
</dbReference>
<reference evidence="3 4" key="1">
    <citation type="journal article" date="2014" name="Nature">
        <title>An environmental bacterial taxon with a large and distinct metabolic repertoire.</title>
        <authorList>
            <person name="Wilson M.C."/>
            <person name="Mori T."/>
            <person name="Ruckert C."/>
            <person name="Uria A.R."/>
            <person name="Helf M.J."/>
            <person name="Takada K."/>
            <person name="Gernert C."/>
            <person name="Steffens U.A."/>
            <person name="Heycke N."/>
            <person name="Schmitt S."/>
            <person name="Rinke C."/>
            <person name="Helfrich E.J."/>
            <person name="Brachmann A.O."/>
            <person name="Gurgui C."/>
            <person name="Wakimoto T."/>
            <person name="Kracht M."/>
            <person name="Crusemann M."/>
            <person name="Hentschel U."/>
            <person name="Abe I."/>
            <person name="Matsunaga S."/>
            <person name="Kalinowski J."/>
            <person name="Takeyama H."/>
            <person name="Piel J."/>
        </authorList>
    </citation>
    <scope>NUCLEOTIDE SEQUENCE [LARGE SCALE GENOMIC DNA]</scope>
    <source>
        <strain evidence="4">TSY2</strain>
    </source>
</reference>
<gene>
    <name evidence="3" type="ORF">ETSY2_18175</name>
</gene>
<dbReference type="Pfam" id="PF02657">
    <property type="entry name" value="SufE"/>
    <property type="match status" value="1"/>
</dbReference>
<keyword evidence="4" id="KW-1185">Reference proteome</keyword>
<evidence type="ECO:0000313" key="4">
    <source>
        <dbReference type="Proteomes" id="UP000019140"/>
    </source>
</evidence>
<evidence type="ECO:0000259" key="2">
    <source>
        <dbReference type="Pfam" id="PF02657"/>
    </source>
</evidence>
<comment type="similarity">
    <text evidence="1">Belongs to the SufE family.</text>
</comment>
<organism evidence="3 4">
    <name type="scientific">Candidatus Entotheonella gemina</name>
    <dbReference type="NCBI Taxonomy" id="1429439"/>
    <lineage>
        <taxon>Bacteria</taxon>
        <taxon>Pseudomonadati</taxon>
        <taxon>Nitrospinota/Tectimicrobiota group</taxon>
        <taxon>Candidatus Tectimicrobiota</taxon>
        <taxon>Candidatus Entotheonellia</taxon>
        <taxon>Candidatus Entotheonellales</taxon>
        <taxon>Candidatus Entotheonellaceae</taxon>
        <taxon>Candidatus Entotheonella</taxon>
    </lineage>
</organism>
<protein>
    <recommendedName>
        <fullName evidence="2">Fe-S metabolism associated domain-containing protein</fullName>
    </recommendedName>
</protein>
<name>W4M7V2_9BACT</name>
<evidence type="ECO:0000313" key="3">
    <source>
        <dbReference type="EMBL" id="ETX06270.1"/>
    </source>
</evidence>
<feature type="domain" description="Fe-S metabolism associated" evidence="2">
    <location>
        <begin position="2"/>
        <end position="88"/>
    </location>
</feature>
<dbReference type="InterPro" id="IPR003808">
    <property type="entry name" value="Fe-S_metab-assoc_dom"/>
</dbReference>
<proteinExistence type="inferred from homology"/>
<dbReference type="PANTHER" id="PTHR43597:SF5">
    <property type="entry name" value="SUFE-LIKE PROTEIN 2, CHLOROPLASTIC"/>
    <property type="match status" value="1"/>
</dbReference>
<comment type="caution">
    <text evidence="3">The sequence shown here is derived from an EMBL/GenBank/DDBJ whole genome shotgun (WGS) entry which is preliminary data.</text>
</comment>
<dbReference type="SUPFAM" id="SSF82649">
    <property type="entry name" value="SufE/NifU"/>
    <property type="match status" value="1"/>
</dbReference>
<dbReference type="Proteomes" id="UP000019140">
    <property type="component" value="Unassembled WGS sequence"/>
</dbReference>